<reference evidence="1" key="1">
    <citation type="submission" date="2004-05" db="EMBL/GenBank/DDBJ databases">
        <authorList>
            <person name="Town C.D."/>
        </authorList>
    </citation>
    <scope>NUCLEOTIDE SEQUENCE</scope>
</reference>
<dbReference type="AlphaFoldDB" id="Q2HVH2"/>
<accession>Q2HVH2</accession>
<evidence type="ECO:0000313" key="1">
    <source>
        <dbReference type="EMBL" id="ABD28475.2"/>
    </source>
</evidence>
<organism evidence="1">
    <name type="scientific">Medicago truncatula</name>
    <name type="common">Barrel medic</name>
    <name type="synonym">Medicago tribuloides</name>
    <dbReference type="NCBI Taxonomy" id="3880"/>
    <lineage>
        <taxon>Eukaryota</taxon>
        <taxon>Viridiplantae</taxon>
        <taxon>Streptophyta</taxon>
        <taxon>Embryophyta</taxon>
        <taxon>Tracheophyta</taxon>
        <taxon>Spermatophyta</taxon>
        <taxon>Magnoliopsida</taxon>
        <taxon>eudicotyledons</taxon>
        <taxon>Gunneridae</taxon>
        <taxon>Pentapetalae</taxon>
        <taxon>rosids</taxon>
        <taxon>fabids</taxon>
        <taxon>Fabales</taxon>
        <taxon>Fabaceae</taxon>
        <taxon>Papilionoideae</taxon>
        <taxon>50 kb inversion clade</taxon>
        <taxon>NPAAA clade</taxon>
        <taxon>Hologalegina</taxon>
        <taxon>IRL clade</taxon>
        <taxon>Trifolieae</taxon>
        <taxon>Medicago</taxon>
    </lineage>
</organism>
<reference evidence="1" key="2">
    <citation type="submission" date="2007-03" db="EMBL/GenBank/DDBJ databases">
        <authorList>
            <consortium name="The International Medicago Genome Annotation Group"/>
        </authorList>
    </citation>
    <scope>NUCLEOTIDE SEQUENCE</scope>
</reference>
<proteinExistence type="predicted"/>
<protein>
    <submittedName>
        <fullName evidence="1">Uncharacterized protein</fullName>
    </submittedName>
</protein>
<dbReference type="EMBL" id="AC148819">
    <property type="protein sequence ID" value="ABD28475.2"/>
    <property type="molecule type" value="Genomic_DNA"/>
</dbReference>
<name>Q2HVH2_MEDTR</name>
<gene>
    <name evidence="1" type="ORF">MtrDRAFT_AC148819g22v2</name>
</gene>
<sequence>MTLFDLQGAILSYFKSFQANFNHKNKYVSESESG</sequence>